<dbReference type="EMBL" id="CAJVQC010015944">
    <property type="protein sequence ID" value="CAG8671931.1"/>
    <property type="molecule type" value="Genomic_DNA"/>
</dbReference>
<dbReference type="Proteomes" id="UP000789920">
    <property type="component" value="Unassembled WGS sequence"/>
</dbReference>
<name>A0ACA9NRU4_9GLOM</name>
<keyword evidence="2" id="KW-1185">Reference proteome</keyword>
<gene>
    <name evidence="1" type="ORF">RPERSI_LOCUS8717</name>
</gene>
<accession>A0ACA9NRU4</accession>
<protein>
    <submittedName>
        <fullName evidence="1">19219_t:CDS:1</fullName>
    </submittedName>
</protein>
<evidence type="ECO:0000313" key="1">
    <source>
        <dbReference type="EMBL" id="CAG8671931.1"/>
    </source>
</evidence>
<sequence>IQYNGIGKILTLEDFDAEKPGQYFHFDDALQPETPLAIKAAQDPREYATVKAFKVDEPVRAESGEARKQWELDLPKHDFDDKGYDLPSLDNLLKYCEKLETIINKFYYNGDIEAGKLYTQENFTFSKNIDGRIRFHYEKTI</sequence>
<proteinExistence type="predicted"/>
<feature type="non-terminal residue" evidence="1">
    <location>
        <position position="1"/>
    </location>
</feature>
<comment type="caution">
    <text evidence="1">The sequence shown here is derived from an EMBL/GenBank/DDBJ whole genome shotgun (WGS) entry which is preliminary data.</text>
</comment>
<organism evidence="1 2">
    <name type="scientific">Racocetra persica</name>
    <dbReference type="NCBI Taxonomy" id="160502"/>
    <lineage>
        <taxon>Eukaryota</taxon>
        <taxon>Fungi</taxon>
        <taxon>Fungi incertae sedis</taxon>
        <taxon>Mucoromycota</taxon>
        <taxon>Glomeromycotina</taxon>
        <taxon>Glomeromycetes</taxon>
        <taxon>Diversisporales</taxon>
        <taxon>Gigasporaceae</taxon>
        <taxon>Racocetra</taxon>
    </lineage>
</organism>
<evidence type="ECO:0000313" key="2">
    <source>
        <dbReference type="Proteomes" id="UP000789920"/>
    </source>
</evidence>
<reference evidence="1" key="1">
    <citation type="submission" date="2021-06" db="EMBL/GenBank/DDBJ databases">
        <authorList>
            <person name="Kallberg Y."/>
            <person name="Tangrot J."/>
            <person name="Rosling A."/>
        </authorList>
    </citation>
    <scope>NUCLEOTIDE SEQUENCE</scope>
    <source>
        <strain evidence="1">MA461A</strain>
    </source>
</reference>